<organism evidence="1 2">
    <name type="scientific">Chitinophaga terrae</name>
    <name type="common">ex Kim and Jung 2007</name>
    <dbReference type="NCBI Taxonomy" id="408074"/>
    <lineage>
        <taxon>Bacteria</taxon>
        <taxon>Pseudomonadati</taxon>
        <taxon>Bacteroidota</taxon>
        <taxon>Chitinophagia</taxon>
        <taxon>Chitinophagales</taxon>
        <taxon>Chitinophagaceae</taxon>
        <taxon>Chitinophaga</taxon>
    </lineage>
</organism>
<keyword evidence="2" id="KW-1185">Reference proteome</keyword>
<dbReference type="AlphaFoldDB" id="A0A1H4C441"/>
<evidence type="ECO:0000313" key="1">
    <source>
        <dbReference type="EMBL" id="SEA55215.1"/>
    </source>
</evidence>
<evidence type="ECO:0000313" key="2">
    <source>
        <dbReference type="Proteomes" id="UP000199656"/>
    </source>
</evidence>
<protein>
    <submittedName>
        <fullName evidence="1">Uncharacterized protein</fullName>
    </submittedName>
</protein>
<gene>
    <name evidence="1" type="ORF">SAMN05660909_02447</name>
</gene>
<sequence length="61" mass="7065">MGIPVPELLEENELQFSKGEENAASMGFRLTVVLFNAWKRSARTGCRRIPTLKPFLYFIYQ</sequence>
<reference evidence="2" key="1">
    <citation type="submission" date="2016-10" db="EMBL/GenBank/DDBJ databases">
        <authorList>
            <person name="Varghese N."/>
            <person name="Submissions S."/>
        </authorList>
    </citation>
    <scope>NUCLEOTIDE SEQUENCE [LARGE SCALE GENOMIC DNA]</scope>
    <source>
        <strain evidence="2">DSM 23920</strain>
    </source>
</reference>
<dbReference type="Proteomes" id="UP000199656">
    <property type="component" value="Unassembled WGS sequence"/>
</dbReference>
<accession>A0A1H4C441</accession>
<name>A0A1H4C441_9BACT</name>
<proteinExistence type="predicted"/>
<dbReference type="EMBL" id="FNRL01000009">
    <property type="protein sequence ID" value="SEA55215.1"/>
    <property type="molecule type" value="Genomic_DNA"/>
</dbReference>